<accession>A0A7J7LE02</accession>
<evidence type="ECO:0000256" key="4">
    <source>
        <dbReference type="ARBA" id="ARBA00022989"/>
    </source>
</evidence>
<dbReference type="GO" id="GO:0005743">
    <property type="term" value="C:mitochondrial inner membrane"/>
    <property type="evidence" value="ECO:0007669"/>
    <property type="project" value="TreeGrafter"/>
</dbReference>
<evidence type="ECO:0000256" key="8">
    <source>
        <dbReference type="SAM" id="Phobius"/>
    </source>
</evidence>
<keyword evidence="3 6" id="KW-0812">Transmembrane</keyword>
<keyword evidence="11" id="KW-1185">Reference proteome</keyword>
<evidence type="ECO:0000256" key="2">
    <source>
        <dbReference type="ARBA" id="ARBA00010583"/>
    </source>
</evidence>
<comment type="similarity">
    <text evidence="2">Belongs to the OXA1/ALB3/YidC (TC 2.A.9.2) family.</text>
</comment>
<dbReference type="GO" id="GO:0032979">
    <property type="term" value="P:protein insertion into mitochondrial inner membrane from matrix"/>
    <property type="evidence" value="ECO:0007669"/>
    <property type="project" value="TreeGrafter"/>
</dbReference>
<dbReference type="PANTHER" id="PTHR12428">
    <property type="entry name" value="OXA1"/>
    <property type="match status" value="1"/>
</dbReference>
<evidence type="ECO:0000256" key="3">
    <source>
        <dbReference type="ARBA" id="ARBA00022692"/>
    </source>
</evidence>
<dbReference type="CDD" id="cd20069">
    <property type="entry name" value="5TM_Oxa1-like"/>
    <property type="match status" value="1"/>
</dbReference>
<dbReference type="InterPro" id="IPR001708">
    <property type="entry name" value="YidC/ALB3/OXA1/COX18"/>
</dbReference>
<feature type="compositionally biased region" description="Polar residues" evidence="7">
    <location>
        <begin position="346"/>
        <end position="371"/>
    </location>
</feature>
<dbReference type="PANTHER" id="PTHR12428:SF34">
    <property type="entry name" value="MITOCHONDRIAL INNER MEMBRANE PROTEIN OXA1-LIKE"/>
    <property type="match status" value="1"/>
</dbReference>
<evidence type="ECO:0000313" key="11">
    <source>
        <dbReference type="Proteomes" id="UP000541444"/>
    </source>
</evidence>
<evidence type="ECO:0000256" key="6">
    <source>
        <dbReference type="RuleBase" id="RU003945"/>
    </source>
</evidence>
<dbReference type="EMBL" id="JACGCM010002347">
    <property type="protein sequence ID" value="KAF6140855.1"/>
    <property type="molecule type" value="Genomic_DNA"/>
</dbReference>
<organism evidence="10 11">
    <name type="scientific">Kingdonia uniflora</name>
    <dbReference type="NCBI Taxonomy" id="39325"/>
    <lineage>
        <taxon>Eukaryota</taxon>
        <taxon>Viridiplantae</taxon>
        <taxon>Streptophyta</taxon>
        <taxon>Embryophyta</taxon>
        <taxon>Tracheophyta</taxon>
        <taxon>Spermatophyta</taxon>
        <taxon>Magnoliopsida</taxon>
        <taxon>Ranunculales</taxon>
        <taxon>Circaeasteraceae</taxon>
        <taxon>Kingdonia</taxon>
    </lineage>
</organism>
<evidence type="ECO:0000259" key="9">
    <source>
        <dbReference type="Pfam" id="PF02096"/>
    </source>
</evidence>
<feature type="region of interest" description="Disordered" evidence="7">
    <location>
        <begin position="324"/>
        <end position="371"/>
    </location>
</feature>
<sequence>MAHKRSITTGVGLFRQRHQPSFTCLFHEGCEKHNSNESDPSRMTSKAFLSLGYCHTMSSAGFSAPFRRRDLLLSFSPAIASSFCGYSSSAVGEGPDKIGYISDVAEILTEKSVEVGPVMSEVAIAAADSSYPVAALQYVIDGVHSFTGLNWWASIALTTFIIRGATVPLLINQLKSSSKLARDVEHDITLVSGEPPPNIGLYQTEIMPRYDTNTSTRKEDTFVVSQCGKDVDVLESSRSKSYEEVAMLMREVHMINDSNCQEAQPKKTNPNPKPLPRIRRTIGEGMITSPTTEGGSPVTTVTENQEREVPITVEIGELRDIGSRPIAKDLGRGSSRPDWGCKPGPTQLNTGPNSHPTVSSSTTILSPSNILNPDTNGRLSVEKVALFSGHESELIRPQLEEISEQLKGMDPKAVEDGQKKSKALFKKYGVTPFTPLKGLLIQGPIFISFFLGIRNMVEKVPSFKEGGAFWFTDLTTPDSLYIFPVLTALTFLITVEFNMQEGMEGNPAAVKMKKFSRVLAFLTIPFTMGFPKGIFCYWCTSNLFSVIYGFVIRRPQVKKFLNLPEFPKQPTTPTASKPAFSIFSAFKSLPETKDVPPSPSEPIKLYDRRISSTHSVLNQRIRSLEKQVKGKKKNKKR</sequence>
<protein>
    <recommendedName>
        <fullName evidence="9">Membrane insertase YidC/Oxa/ALB C-terminal domain-containing protein</fullName>
    </recommendedName>
</protein>
<keyword evidence="4 8" id="KW-1133">Transmembrane helix</keyword>
<dbReference type="AlphaFoldDB" id="A0A7J7LE02"/>
<gene>
    <name evidence="10" type="ORF">GIB67_042268</name>
</gene>
<evidence type="ECO:0000256" key="7">
    <source>
        <dbReference type="SAM" id="MobiDB-lite"/>
    </source>
</evidence>
<feature type="transmembrane region" description="Helical" evidence="8">
    <location>
        <begin position="518"/>
        <end position="551"/>
    </location>
</feature>
<reference evidence="10 11" key="1">
    <citation type="journal article" date="2020" name="IScience">
        <title>Genome Sequencing of the Endangered Kingdonia uniflora (Circaeasteraceae, Ranunculales) Reveals Potential Mechanisms of Evolutionary Specialization.</title>
        <authorList>
            <person name="Sun Y."/>
            <person name="Deng T."/>
            <person name="Zhang A."/>
            <person name="Moore M.J."/>
            <person name="Landis J.B."/>
            <person name="Lin N."/>
            <person name="Zhang H."/>
            <person name="Zhang X."/>
            <person name="Huang J."/>
            <person name="Zhang X."/>
            <person name="Sun H."/>
            <person name="Wang H."/>
        </authorList>
    </citation>
    <scope>NUCLEOTIDE SEQUENCE [LARGE SCALE GENOMIC DNA]</scope>
    <source>
        <strain evidence="10">TB1705</strain>
        <tissue evidence="10">Leaf</tissue>
    </source>
</reference>
<dbReference type="Proteomes" id="UP000541444">
    <property type="component" value="Unassembled WGS sequence"/>
</dbReference>
<evidence type="ECO:0000256" key="5">
    <source>
        <dbReference type="ARBA" id="ARBA00023136"/>
    </source>
</evidence>
<comment type="subcellular location">
    <subcellularLocation>
        <location evidence="1 6">Membrane</location>
        <topology evidence="1 6">Multi-pass membrane protein</topology>
    </subcellularLocation>
</comment>
<comment type="similarity">
    <text evidence="6">Belongs to the OXA1/ALB3/YidC family.</text>
</comment>
<dbReference type="InterPro" id="IPR028055">
    <property type="entry name" value="YidC/Oxa/ALB_C"/>
</dbReference>
<dbReference type="OrthoDB" id="2148490at2759"/>
<dbReference type="GO" id="GO:0032977">
    <property type="term" value="F:membrane insertase activity"/>
    <property type="evidence" value="ECO:0007669"/>
    <property type="project" value="InterPro"/>
</dbReference>
<evidence type="ECO:0000313" key="10">
    <source>
        <dbReference type="EMBL" id="KAF6140855.1"/>
    </source>
</evidence>
<dbReference type="Pfam" id="PF02096">
    <property type="entry name" value="60KD_IMP"/>
    <property type="match status" value="1"/>
</dbReference>
<feature type="domain" description="Membrane insertase YidC/Oxa/ALB C-terminal" evidence="9">
    <location>
        <begin position="390"/>
        <end position="554"/>
    </location>
</feature>
<evidence type="ECO:0000256" key="1">
    <source>
        <dbReference type="ARBA" id="ARBA00004141"/>
    </source>
</evidence>
<name>A0A7J7LE02_9MAGN</name>
<comment type="caution">
    <text evidence="10">The sequence shown here is derived from an EMBL/GenBank/DDBJ whole genome shotgun (WGS) entry which is preliminary data.</text>
</comment>
<keyword evidence="5 8" id="KW-0472">Membrane</keyword>
<proteinExistence type="inferred from homology"/>